<organism evidence="2 3">
    <name type="scientific">Stackebrandtia endophytica</name>
    <dbReference type="NCBI Taxonomy" id="1496996"/>
    <lineage>
        <taxon>Bacteria</taxon>
        <taxon>Bacillati</taxon>
        <taxon>Actinomycetota</taxon>
        <taxon>Actinomycetes</taxon>
        <taxon>Glycomycetales</taxon>
        <taxon>Glycomycetaceae</taxon>
        <taxon>Stackebrandtia</taxon>
    </lineage>
</organism>
<feature type="signal peptide" evidence="1">
    <location>
        <begin position="1"/>
        <end position="29"/>
    </location>
</feature>
<dbReference type="PROSITE" id="PS51257">
    <property type="entry name" value="PROKAR_LIPOPROTEIN"/>
    <property type="match status" value="1"/>
</dbReference>
<gene>
    <name evidence="2" type="ORF">FB566_2739</name>
</gene>
<sequence>MVRFPRIAAAVAGGALVLAGMTACSQVNDAVDCVKVVPAVTEVSQNVTGDTETLTASTAELRTVADGISDENLKQAVLDYAEQAETANALLNGDAAAVAEADTQAVEEAFTTLTDICGSLAG</sequence>
<evidence type="ECO:0000256" key="1">
    <source>
        <dbReference type="SAM" id="SignalP"/>
    </source>
</evidence>
<dbReference type="Proteomes" id="UP000317043">
    <property type="component" value="Unassembled WGS sequence"/>
</dbReference>
<proteinExistence type="predicted"/>
<reference evidence="2 3" key="1">
    <citation type="submission" date="2019-06" db="EMBL/GenBank/DDBJ databases">
        <title>Sequencing the genomes of 1000 actinobacteria strains.</title>
        <authorList>
            <person name="Klenk H.-P."/>
        </authorList>
    </citation>
    <scope>NUCLEOTIDE SEQUENCE [LARGE SCALE GENOMIC DNA]</scope>
    <source>
        <strain evidence="2 3">DSM 45928</strain>
    </source>
</reference>
<comment type="caution">
    <text evidence="2">The sequence shown here is derived from an EMBL/GenBank/DDBJ whole genome shotgun (WGS) entry which is preliminary data.</text>
</comment>
<evidence type="ECO:0000313" key="2">
    <source>
        <dbReference type="EMBL" id="TQL77188.1"/>
    </source>
</evidence>
<dbReference type="EMBL" id="VFOW01000001">
    <property type="protein sequence ID" value="TQL77188.1"/>
    <property type="molecule type" value="Genomic_DNA"/>
</dbReference>
<keyword evidence="1" id="KW-0732">Signal</keyword>
<accession>A0A543AX84</accession>
<dbReference type="AlphaFoldDB" id="A0A543AX84"/>
<dbReference type="InParanoid" id="A0A543AX84"/>
<keyword evidence="3" id="KW-1185">Reference proteome</keyword>
<name>A0A543AX84_9ACTN</name>
<dbReference type="RefSeq" id="WP_142039691.1">
    <property type="nucleotide sequence ID" value="NZ_JBHTGS010000001.1"/>
</dbReference>
<protein>
    <recommendedName>
        <fullName evidence="4">Lipoprotein</fullName>
    </recommendedName>
</protein>
<feature type="chain" id="PRO_5038755680" description="Lipoprotein" evidence="1">
    <location>
        <begin position="30"/>
        <end position="122"/>
    </location>
</feature>
<evidence type="ECO:0008006" key="4">
    <source>
        <dbReference type="Google" id="ProtNLM"/>
    </source>
</evidence>
<evidence type="ECO:0000313" key="3">
    <source>
        <dbReference type="Proteomes" id="UP000317043"/>
    </source>
</evidence>